<proteinExistence type="predicted"/>
<evidence type="ECO:0000313" key="3">
    <source>
        <dbReference type="EMBL" id="MDT8333780.1"/>
    </source>
</evidence>
<dbReference type="SUPFAM" id="SSF50475">
    <property type="entry name" value="FMN-binding split barrel"/>
    <property type="match status" value="1"/>
</dbReference>
<dbReference type="InterPro" id="IPR012349">
    <property type="entry name" value="Split_barrel_FMN-bd"/>
</dbReference>
<dbReference type="KEGG" id="rgi:RGI145_04090"/>
<feature type="domain" description="General stress protein FMN-binding split barrel" evidence="1">
    <location>
        <begin position="9"/>
        <end position="155"/>
    </location>
</feature>
<evidence type="ECO:0000259" key="1">
    <source>
        <dbReference type="Pfam" id="PF16242"/>
    </source>
</evidence>
<protein>
    <submittedName>
        <fullName evidence="2">General stress protein</fullName>
    </submittedName>
    <submittedName>
        <fullName evidence="3">Pyridoxamine 5'-phosphate oxidase family protein</fullName>
    </submittedName>
</protein>
<evidence type="ECO:0000313" key="2">
    <source>
        <dbReference type="EMBL" id="APT56406.1"/>
    </source>
</evidence>
<name>A0A1L7AC96_9PROT</name>
<dbReference type="PANTHER" id="PTHR34818:SF1">
    <property type="entry name" value="PROTEIN BLI-3"/>
    <property type="match status" value="1"/>
</dbReference>
<dbReference type="PANTHER" id="PTHR34818">
    <property type="entry name" value="PROTEIN BLI-3"/>
    <property type="match status" value="1"/>
</dbReference>
<reference evidence="3" key="3">
    <citation type="submission" date="2023-09" db="EMBL/GenBank/DDBJ databases">
        <authorList>
            <person name="Schober I."/>
            <person name="Bunk B."/>
        </authorList>
    </citation>
    <scope>NUCLEOTIDE SEQUENCE</scope>
    <source>
        <strain evidence="3">DSM 103800</strain>
    </source>
</reference>
<reference evidence="3 5" key="2">
    <citation type="journal article" date="2019" name="Microb. Pathog.">
        <title>Comparison of VITEK 2, MALDI-TOF MS, 16S rRNA gene sequencing, and whole-genome sequencing for identification of Roseomonas mucosa.</title>
        <authorList>
            <person name="Rudolph W.W."/>
            <person name="Gunzer F."/>
            <person name="Trauth M."/>
            <person name="Bunk B."/>
            <person name="Bigge R."/>
            <person name="Schrottner P."/>
        </authorList>
    </citation>
    <scope>NUCLEOTIDE SEQUENCE [LARGE SCALE GENOMIC DNA]</scope>
    <source>
        <strain evidence="3 5">DSM 103800</strain>
    </source>
</reference>
<dbReference type="Gene3D" id="2.30.110.10">
    <property type="entry name" value="Electron Transport, Fmn-binding Protein, Chain A"/>
    <property type="match status" value="1"/>
</dbReference>
<evidence type="ECO:0000313" key="4">
    <source>
        <dbReference type="Proteomes" id="UP000185494"/>
    </source>
</evidence>
<organism evidence="2 4">
    <name type="scientific">Roseomonas gilardii</name>
    <dbReference type="NCBI Taxonomy" id="257708"/>
    <lineage>
        <taxon>Bacteria</taxon>
        <taxon>Pseudomonadati</taxon>
        <taxon>Pseudomonadota</taxon>
        <taxon>Alphaproteobacteria</taxon>
        <taxon>Acetobacterales</taxon>
        <taxon>Roseomonadaceae</taxon>
        <taxon>Roseomonas</taxon>
    </lineage>
</organism>
<dbReference type="AlphaFoldDB" id="A0A1L7AC96"/>
<keyword evidence="5" id="KW-1185">Reference proteome</keyword>
<dbReference type="eggNOG" id="COG3871">
    <property type="taxonomic scope" value="Bacteria"/>
</dbReference>
<dbReference type="STRING" id="257708.RGI145_04090"/>
<dbReference type="RefSeq" id="WP_075797350.1">
    <property type="nucleotide sequence ID" value="NZ_CP015583.1"/>
</dbReference>
<dbReference type="EMBL" id="CP015583">
    <property type="protein sequence ID" value="APT56406.1"/>
    <property type="molecule type" value="Genomic_DNA"/>
</dbReference>
<evidence type="ECO:0000313" key="5">
    <source>
        <dbReference type="Proteomes" id="UP001258945"/>
    </source>
</evidence>
<reference evidence="2 4" key="1">
    <citation type="submission" date="2016-05" db="EMBL/GenBank/DDBJ databases">
        <title>Complete Genome and Methylome Analysis of Psychrotrophic Bacterial Isolates from Antarctic Lake Untersee.</title>
        <authorList>
            <person name="Fomenkov A."/>
            <person name="Akimov V.N."/>
            <person name="Vasilyeva L.V."/>
            <person name="Andersen D."/>
            <person name="Vincze T."/>
            <person name="Roberts R.J."/>
        </authorList>
    </citation>
    <scope>NUCLEOTIDE SEQUENCE [LARGE SCALE GENOMIC DNA]</scope>
    <source>
        <strain evidence="2 4">U14-5</strain>
    </source>
</reference>
<dbReference type="Proteomes" id="UP001258945">
    <property type="component" value="Unassembled WGS sequence"/>
</dbReference>
<accession>A0A1L7AC96</accession>
<gene>
    <name evidence="2" type="ORF">RGI145_04090</name>
    <name evidence="3" type="ORF">RQ831_22240</name>
</gene>
<dbReference type="InterPro" id="IPR052917">
    <property type="entry name" value="Stress-Dev_Protein"/>
</dbReference>
<dbReference type="InterPro" id="IPR038725">
    <property type="entry name" value="YdaG_split_barrel_FMN-bd"/>
</dbReference>
<dbReference type="EMBL" id="JAVVDO010000075">
    <property type="protein sequence ID" value="MDT8333780.1"/>
    <property type="molecule type" value="Genomic_DNA"/>
</dbReference>
<dbReference type="Pfam" id="PF16242">
    <property type="entry name" value="Pyrid_ox_like"/>
    <property type="match status" value="1"/>
</dbReference>
<sequence length="167" mass="18645">MAETRTDRDAQNKVWDMIRHIKVATMVTLDAQGHFRGRPMWAQQESFDTTLWFFARKDSPVVREIAADARVLLAYAEPGKQDYVSLSGEAKSFTDVAKQKELWSEGMRAWFPEGPEDPSLTLIAVEVAGAEYWDAPSSKMLHAYGYVKAMATGKPPQGGENAKVSFA</sequence>
<dbReference type="Proteomes" id="UP000185494">
    <property type="component" value="Chromosome 1"/>
</dbReference>